<keyword evidence="14" id="KW-1185">Reference proteome</keyword>
<dbReference type="InterPro" id="IPR036429">
    <property type="entry name" value="SpoA-like_sf"/>
</dbReference>
<dbReference type="SUPFAM" id="SSF101801">
    <property type="entry name" value="Surface presentation of antigens (SPOA)"/>
    <property type="match status" value="1"/>
</dbReference>
<evidence type="ECO:0000256" key="2">
    <source>
        <dbReference type="ARBA" id="ARBA00004202"/>
    </source>
</evidence>
<dbReference type="Gene3D" id="3.40.1550.10">
    <property type="entry name" value="CheC-like"/>
    <property type="match status" value="1"/>
</dbReference>
<evidence type="ECO:0000256" key="8">
    <source>
        <dbReference type="ARBA" id="ARBA00023136"/>
    </source>
</evidence>
<dbReference type="PRINTS" id="PR00955">
    <property type="entry name" value="FLGMOTORFLIM"/>
</dbReference>
<evidence type="ECO:0000256" key="6">
    <source>
        <dbReference type="ARBA" id="ARBA00022500"/>
    </source>
</evidence>
<evidence type="ECO:0000313" key="13">
    <source>
        <dbReference type="EMBL" id="QOV90096.1"/>
    </source>
</evidence>
<evidence type="ECO:0000256" key="1">
    <source>
        <dbReference type="ARBA" id="ARBA00004117"/>
    </source>
</evidence>
<dbReference type="GO" id="GO:0005886">
    <property type="term" value="C:plasma membrane"/>
    <property type="evidence" value="ECO:0007669"/>
    <property type="project" value="UniProtKB-SubCell"/>
</dbReference>
<dbReference type="KEGG" id="hbs:IPV69_01610"/>
<dbReference type="GO" id="GO:0050918">
    <property type="term" value="P:positive chemotaxis"/>
    <property type="evidence" value="ECO:0007669"/>
    <property type="project" value="TreeGrafter"/>
</dbReference>
<name>A0A7M2WX88_9BACT</name>
<evidence type="ECO:0000256" key="5">
    <source>
        <dbReference type="ARBA" id="ARBA00022475"/>
    </source>
</evidence>
<dbReference type="GO" id="GO:0009425">
    <property type="term" value="C:bacterial-type flagellum basal body"/>
    <property type="evidence" value="ECO:0007669"/>
    <property type="project" value="UniProtKB-SubCell"/>
</dbReference>
<dbReference type="InterPro" id="IPR001689">
    <property type="entry name" value="Flag_FliM"/>
</dbReference>
<feature type="domain" description="Flagellar motor switch protein FliN-like C-terminal" evidence="12">
    <location>
        <begin position="259"/>
        <end position="328"/>
    </location>
</feature>
<evidence type="ECO:0000313" key="14">
    <source>
        <dbReference type="Proteomes" id="UP000593765"/>
    </source>
</evidence>
<protein>
    <recommendedName>
        <fullName evidence="4 11">Flagellar motor switch protein FliM</fullName>
    </recommendedName>
</protein>
<evidence type="ECO:0000256" key="3">
    <source>
        <dbReference type="ARBA" id="ARBA00011049"/>
    </source>
</evidence>
<dbReference type="InterPro" id="IPR001543">
    <property type="entry name" value="FliN-like_C"/>
</dbReference>
<gene>
    <name evidence="13" type="primary">fliM</name>
    <name evidence="13" type="ORF">IPV69_01610</name>
</gene>
<dbReference type="PIRSF" id="PIRSF002888">
    <property type="entry name" value="FliM"/>
    <property type="match status" value="1"/>
</dbReference>
<evidence type="ECO:0000256" key="4">
    <source>
        <dbReference type="ARBA" id="ARBA00021898"/>
    </source>
</evidence>
<keyword evidence="8" id="KW-0472">Membrane</keyword>
<keyword evidence="5" id="KW-1003">Cell membrane</keyword>
<dbReference type="Gene3D" id="2.30.330.10">
    <property type="entry name" value="SpoA-like"/>
    <property type="match status" value="1"/>
</dbReference>
<dbReference type="SUPFAM" id="SSF103039">
    <property type="entry name" value="CheC-like"/>
    <property type="match status" value="1"/>
</dbReference>
<proteinExistence type="inferred from homology"/>
<comment type="subcellular location">
    <subcellularLocation>
        <location evidence="1">Bacterial flagellum basal body</location>
    </subcellularLocation>
    <subcellularLocation>
        <location evidence="2">Cell membrane</location>
        <topology evidence="2">Peripheral membrane protein</topology>
    </subcellularLocation>
</comment>
<dbReference type="GO" id="GO:0003774">
    <property type="term" value="F:cytoskeletal motor activity"/>
    <property type="evidence" value="ECO:0007669"/>
    <property type="project" value="InterPro"/>
</dbReference>
<evidence type="ECO:0000256" key="10">
    <source>
        <dbReference type="ARBA" id="ARBA00025044"/>
    </source>
</evidence>
<keyword evidence="13" id="KW-0966">Cell projection</keyword>
<dbReference type="CDD" id="cd17908">
    <property type="entry name" value="FliM"/>
    <property type="match status" value="1"/>
</dbReference>
<dbReference type="AlphaFoldDB" id="A0A7M2WX88"/>
<keyword evidence="7" id="KW-0283">Flagellar rotation</keyword>
<evidence type="ECO:0000259" key="12">
    <source>
        <dbReference type="Pfam" id="PF01052"/>
    </source>
</evidence>
<keyword evidence="13" id="KW-0969">Cilium</keyword>
<evidence type="ECO:0000256" key="11">
    <source>
        <dbReference type="NCBIfam" id="TIGR01397"/>
    </source>
</evidence>
<dbReference type="PANTHER" id="PTHR30034:SF6">
    <property type="entry name" value="YOP PROTEINS TRANSLOCATION PROTEIN Q"/>
    <property type="match status" value="1"/>
</dbReference>
<evidence type="ECO:0000256" key="9">
    <source>
        <dbReference type="ARBA" id="ARBA00023143"/>
    </source>
</evidence>
<dbReference type="Pfam" id="PF01052">
    <property type="entry name" value="FliMN_C"/>
    <property type="match status" value="1"/>
</dbReference>
<comment type="function">
    <text evidence="10">FliM is one of three proteins (FliG, FliN, FliM) that forms the rotor-mounted switch complex (C ring), located at the base of the basal body. This complex interacts with the CheY and CheZ chemotaxis proteins, in addition to contacting components of the motor that determine the direction of flagellar rotation.</text>
</comment>
<dbReference type="RefSeq" id="WP_206293167.1">
    <property type="nucleotide sequence ID" value="NZ_CP063458.1"/>
</dbReference>
<sequence length="354" mass="38846">MADVLDQSEVDALLAAVDTSQASNGPPPQVFSSGGTSSVEVHVYDFKRPERVSKDQMRALEALHEGFGRNFGAALSGYLRTIVEVSVAHIEQLTYSEFIHSLPNPTCFNLVKAEQLDGQMCLEISPLIIYPIIDRLLGGSNADLFIPQRPLTQIEQRLVQRITDRAMQHLSEAWTNLTPVTFSVSDFESNPQLVLIVPPNETVVVVSFELKMGNRAGTMSLCIPYNVIEPVIGLLNQQNWFSYQRKGSQDEHLRKLTRNVSNAPIELRAFLAATTMTLNELMSLQVGDVITTEKPIEKEILIQVEGRNKFLGQVGRLRGSKAVQITRLCQDATEGLRAEALSAAAGSASGTPGS</sequence>
<accession>A0A7M2WX88</accession>
<evidence type="ECO:0000256" key="7">
    <source>
        <dbReference type="ARBA" id="ARBA00022779"/>
    </source>
</evidence>
<keyword evidence="13" id="KW-0282">Flagellum</keyword>
<dbReference type="EMBL" id="CP063458">
    <property type="protein sequence ID" value="QOV90096.1"/>
    <property type="molecule type" value="Genomic_DNA"/>
</dbReference>
<organism evidence="13 14">
    <name type="scientific">Humisphaera borealis</name>
    <dbReference type="NCBI Taxonomy" id="2807512"/>
    <lineage>
        <taxon>Bacteria</taxon>
        <taxon>Pseudomonadati</taxon>
        <taxon>Planctomycetota</taxon>
        <taxon>Phycisphaerae</taxon>
        <taxon>Tepidisphaerales</taxon>
        <taxon>Tepidisphaeraceae</taxon>
        <taxon>Humisphaera</taxon>
    </lineage>
</organism>
<comment type="similarity">
    <text evidence="3">Belongs to the FliM family.</text>
</comment>
<dbReference type="Proteomes" id="UP000593765">
    <property type="component" value="Chromosome"/>
</dbReference>
<dbReference type="PANTHER" id="PTHR30034">
    <property type="entry name" value="FLAGELLAR MOTOR SWITCH PROTEIN FLIM"/>
    <property type="match status" value="1"/>
</dbReference>
<dbReference type="Pfam" id="PF02154">
    <property type="entry name" value="FliM"/>
    <property type="match status" value="1"/>
</dbReference>
<keyword evidence="6" id="KW-0145">Chemotaxis</keyword>
<dbReference type="GO" id="GO:0071978">
    <property type="term" value="P:bacterial-type flagellum-dependent swarming motility"/>
    <property type="evidence" value="ECO:0007669"/>
    <property type="project" value="TreeGrafter"/>
</dbReference>
<dbReference type="NCBIfam" id="TIGR01397">
    <property type="entry name" value="fliM_switch"/>
    <property type="match status" value="1"/>
</dbReference>
<reference evidence="13 14" key="1">
    <citation type="submission" date="2020-10" db="EMBL/GenBank/DDBJ databases">
        <title>Wide distribution of Phycisphaera-like planctomycetes from WD2101 soil group in peatlands and genome analysis of the first cultivated representative.</title>
        <authorList>
            <person name="Dedysh S.N."/>
            <person name="Beletsky A.V."/>
            <person name="Ivanova A."/>
            <person name="Kulichevskaya I.S."/>
            <person name="Suzina N.E."/>
            <person name="Philippov D.A."/>
            <person name="Rakitin A.L."/>
            <person name="Mardanov A.V."/>
            <person name="Ravin N.V."/>
        </authorList>
    </citation>
    <scope>NUCLEOTIDE SEQUENCE [LARGE SCALE GENOMIC DNA]</scope>
    <source>
        <strain evidence="13 14">M1803</strain>
    </source>
</reference>
<keyword evidence="9" id="KW-0975">Bacterial flagellum</keyword>
<dbReference type="InterPro" id="IPR028976">
    <property type="entry name" value="CheC-like_sf"/>
</dbReference>